<feature type="non-terminal residue" evidence="4">
    <location>
        <position position="1"/>
    </location>
</feature>
<evidence type="ECO:0000256" key="1">
    <source>
        <dbReference type="ARBA" id="ARBA00022679"/>
    </source>
</evidence>
<name>A0A2M7E357_9BACT</name>
<comment type="caution">
    <text evidence="4">The sequence shown here is derived from an EMBL/GenBank/DDBJ whole genome shotgun (WGS) entry which is preliminary data.</text>
</comment>
<dbReference type="InterPro" id="IPR011611">
    <property type="entry name" value="PfkB_dom"/>
</dbReference>
<dbReference type="EMBL" id="PETM01000086">
    <property type="protein sequence ID" value="PIV62159.1"/>
    <property type="molecule type" value="Genomic_DNA"/>
</dbReference>
<dbReference type="PANTHER" id="PTHR10584">
    <property type="entry name" value="SUGAR KINASE"/>
    <property type="match status" value="1"/>
</dbReference>
<gene>
    <name evidence="4" type="ORF">COS12_03325</name>
</gene>
<dbReference type="PROSITE" id="PS00584">
    <property type="entry name" value="PFKB_KINASES_2"/>
    <property type="match status" value="1"/>
</dbReference>
<evidence type="ECO:0000259" key="3">
    <source>
        <dbReference type="Pfam" id="PF00294"/>
    </source>
</evidence>
<dbReference type="Gene3D" id="3.40.1190.20">
    <property type="match status" value="2"/>
</dbReference>
<dbReference type="SUPFAM" id="SSF53613">
    <property type="entry name" value="Ribokinase-like"/>
    <property type="match status" value="2"/>
</dbReference>
<sequence length="373" mass="42061">HKEIISIVIVNMNYKNIIITGSIAYDEIMNFPGEFKDHFHADKLHQINVSFVVDRLEKQLGGTATNIAYNIQQMLKLKCQNSKIQINNKLQKNSKNKINSEFKTCPEQSRRILNSKLSILGAVGKDGTQFIDFFKSHGIDTNGLLVDEFLYTSTGKVITDKVDNQIWGFYYGASSQTYKINLKKYADKNSLVVISANHPAGFLKFQKQAIEIGCDYLYDSGMTLTWITDADLLEGIKHSCWLVGNDYEIGQIEKRLRINIKQMVEWGVTVITTLGEKGVKYQLKIHQVHQVNKDKNYKIINKVIPAVKVKKVVDPTGAGDAWRGGFIAGIIAGKSIDICVKWANVLASFAVEKVGTVNHKISKKEFEKRLLLT</sequence>
<protein>
    <recommendedName>
        <fullName evidence="3">Carbohydrate kinase PfkB domain-containing protein</fullName>
    </recommendedName>
</protein>
<evidence type="ECO:0000256" key="2">
    <source>
        <dbReference type="ARBA" id="ARBA00022777"/>
    </source>
</evidence>
<dbReference type="InterPro" id="IPR002173">
    <property type="entry name" value="Carboh/pur_kinase_PfkB_CS"/>
</dbReference>
<dbReference type="Proteomes" id="UP000230116">
    <property type="component" value="Unassembled WGS sequence"/>
</dbReference>
<proteinExistence type="predicted"/>
<organism evidence="4 5">
    <name type="scientific">Candidatus Roizmanbacteria bacterium CG01_land_8_20_14_3_00_33_9</name>
    <dbReference type="NCBI Taxonomy" id="1974843"/>
    <lineage>
        <taxon>Bacteria</taxon>
        <taxon>Candidatus Roizmaniibacteriota</taxon>
    </lineage>
</organism>
<dbReference type="PANTHER" id="PTHR10584:SF166">
    <property type="entry name" value="RIBOKINASE"/>
    <property type="match status" value="1"/>
</dbReference>
<evidence type="ECO:0000313" key="5">
    <source>
        <dbReference type="Proteomes" id="UP000230116"/>
    </source>
</evidence>
<keyword evidence="2" id="KW-0418">Kinase</keyword>
<evidence type="ECO:0000313" key="4">
    <source>
        <dbReference type="EMBL" id="PIV62159.1"/>
    </source>
</evidence>
<dbReference type="AlphaFoldDB" id="A0A2M7E357"/>
<reference evidence="5" key="1">
    <citation type="submission" date="2017-09" db="EMBL/GenBank/DDBJ databases">
        <title>Depth-based differentiation of microbial function through sediment-hosted aquifers and enrichment of novel symbionts in the deep terrestrial subsurface.</title>
        <authorList>
            <person name="Probst A.J."/>
            <person name="Ladd B."/>
            <person name="Jarett J.K."/>
            <person name="Geller-Mcgrath D.E."/>
            <person name="Sieber C.M.K."/>
            <person name="Emerson J.B."/>
            <person name="Anantharaman K."/>
            <person name="Thomas B.C."/>
            <person name="Malmstrom R."/>
            <person name="Stieglmeier M."/>
            <person name="Klingl A."/>
            <person name="Woyke T."/>
            <person name="Ryan C.M."/>
            <person name="Banfield J.F."/>
        </authorList>
    </citation>
    <scope>NUCLEOTIDE SEQUENCE [LARGE SCALE GENOMIC DNA]</scope>
</reference>
<accession>A0A2M7E357</accession>
<keyword evidence="1" id="KW-0808">Transferase</keyword>
<dbReference type="InterPro" id="IPR029056">
    <property type="entry name" value="Ribokinase-like"/>
</dbReference>
<dbReference type="GO" id="GO:0016301">
    <property type="term" value="F:kinase activity"/>
    <property type="evidence" value="ECO:0007669"/>
    <property type="project" value="UniProtKB-KW"/>
</dbReference>
<feature type="domain" description="Carbohydrate kinase PfkB" evidence="3">
    <location>
        <begin position="117"/>
        <end position="358"/>
    </location>
</feature>
<dbReference type="Pfam" id="PF00294">
    <property type="entry name" value="PfkB"/>
    <property type="match status" value="1"/>
</dbReference>